<protein>
    <submittedName>
        <fullName evidence="2">Uncharacterized protein</fullName>
    </submittedName>
</protein>
<comment type="caution">
    <text evidence="2">The sequence shown here is derived from an EMBL/GenBank/DDBJ whole genome shotgun (WGS) entry which is preliminary data.</text>
</comment>
<name>A0A1Y2H212_9FUNG</name>
<evidence type="ECO:0000256" key="1">
    <source>
        <dbReference type="SAM" id="Phobius"/>
    </source>
</evidence>
<dbReference type="AlphaFoldDB" id="A0A1Y2H212"/>
<keyword evidence="1" id="KW-0472">Membrane</keyword>
<feature type="transmembrane region" description="Helical" evidence="1">
    <location>
        <begin position="84"/>
        <end position="105"/>
    </location>
</feature>
<reference evidence="2 3" key="1">
    <citation type="submission" date="2016-07" db="EMBL/GenBank/DDBJ databases">
        <title>Pervasive Adenine N6-methylation of Active Genes in Fungi.</title>
        <authorList>
            <consortium name="DOE Joint Genome Institute"/>
            <person name="Mondo S.J."/>
            <person name="Dannebaum R.O."/>
            <person name="Kuo R.C."/>
            <person name="Labutti K."/>
            <person name="Haridas S."/>
            <person name="Kuo A."/>
            <person name="Salamov A."/>
            <person name="Ahrendt S.R."/>
            <person name="Lipzen A."/>
            <person name="Sullivan W."/>
            <person name="Andreopoulos W.B."/>
            <person name="Clum A."/>
            <person name="Lindquist E."/>
            <person name="Daum C."/>
            <person name="Ramamoorthy G.K."/>
            <person name="Gryganskyi A."/>
            <person name="Culley D."/>
            <person name="Magnuson J.K."/>
            <person name="James T.Y."/>
            <person name="O'Malley M.A."/>
            <person name="Stajich J.E."/>
            <person name="Spatafora J.W."/>
            <person name="Visel A."/>
            <person name="Grigoriev I.V."/>
        </authorList>
    </citation>
    <scope>NUCLEOTIDE SEQUENCE [LARGE SCALE GENOMIC DNA]</scope>
    <source>
        <strain evidence="2 3">NRRL 3116</strain>
    </source>
</reference>
<keyword evidence="3" id="KW-1185">Reference proteome</keyword>
<evidence type="ECO:0000313" key="2">
    <source>
        <dbReference type="EMBL" id="ORZ28609.1"/>
    </source>
</evidence>
<keyword evidence="1" id="KW-1133">Transmembrane helix</keyword>
<dbReference type="Proteomes" id="UP000193648">
    <property type="component" value="Unassembled WGS sequence"/>
</dbReference>
<evidence type="ECO:0000313" key="3">
    <source>
        <dbReference type="Proteomes" id="UP000193648"/>
    </source>
</evidence>
<dbReference type="EMBL" id="MCFF01000001">
    <property type="protein sequence ID" value="ORZ28609.1"/>
    <property type="molecule type" value="Genomic_DNA"/>
</dbReference>
<keyword evidence="1" id="KW-0812">Transmembrane</keyword>
<feature type="transmembrane region" description="Helical" evidence="1">
    <location>
        <begin position="52"/>
        <end position="72"/>
    </location>
</feature>
<sequence>MIMDIKRRNSGIDSHHLLRSLKMYQKEWSKCRERCISNHCISLNRYATQYSFGLFTLFFPQVHMHWSIIWINDQSVSLLTPFAPVLYLCRVVPGVTLFLYCCLWVDH</sequence>
<accession>A0A1Y2H212</accession>
<organism evidence="2 3">
    <name type="scientific">Lobosporangium transversale</name>
    <dbReference type="NCBI Taxonomy" id="64571"/>
    <lineage>
        <taxon>Eukaryota</taxon>
        <taxon>Fungi</taxon>
        <taxon>Fungi incertae sedis</taxon>
        <taxon>Mucoromycota</taxon>
        <taxon>Mortierellomycotina</taxon>
        <taxon>Mortierellomycetes</taxon>
        <taxon>Mortierellales</taxon>
        <taxon>Mortierellaceae</taxon>
        <taxon>Lobosporangium</taxon>
    </lineage>
</organism>
<dbReference type="RefSeq" id="XP_021886282.1">
    <property type="nucleotide sequence ID" value="XM_022021201.1"/>
</dbReference>
<dbReference type="GeneID" id="33563045"/>
<proteinExistence type="predicted"/>
<gene>
    <name evidence="2" type="ORF">BCR41DRAFT_315</name>
</gene>
<dbReference type="InParanoid" id="A0A1Y2H212"/>